<evidence type="ECO:0000313" key="8">
    <source>
        <dbReference type="Proteomes" id="UP001232445"/>
    </source>
</evidence>
<dbReference type="InterPro" id="IPR001638">
    <property type="entry name" value="Solute-binding_3/MltF_N"/>
</dbReference>
<keyword evidence="1 5" id="KW-0732">Signal</keyword>
<evidence type="ECO:0000256" key="5">
    <source>
        <dbReference type="SAM" id="SignalP"/>
    </source>
</evidence>
<proteinExistence type="predicted"/>
<dbReference type="Gene3D" id="3.40.190.10">
    <property type="entry name" value="Periplasmic binding protein-like II"/>
    <property type="match status" value="2"/>
</dbReference>
<dbReference type="Proteomes" id="UP001232445">
    <property type="component" value="Unassembled WGS sequence"/>
</dbReference>
<feature type="signal peptide" evidence="5">
    <location>
        <begin position="1"/>
        <end position="22"/>
    </location>
</feature>
<sequence length="305" mass="32912">MKPCLKIGMLILVLAVITACGANPEDIEAPDVDLNESSGGEGSELSTLERAQQEGVIRVGFANERPYAYATEAGELTGLNVEIARRVFQELGIEEIDGSLSQFGSLIPGLQAGRFDVITAGMYITPERCQEVLFAEPEYSIGEALAVQAGNPHNLTSYEDIIANPDVTVGIMTGAIEHQYLTAMGIDESQIQNVEDNPSAVEALKAGRVDAVTMTGPSLREVMDTFGDHSIEIVEDFTQPVIDGESVRGYGSAAFRKGDEDFVEAYNEVLAQLKESGELLEIYEQFGFTEDELPGDMTTVELCGK</sequence>
<organism evidence="7 8">
    <name type="scientific">Caldalkalibacillus uzonensis</name>
    <dbReference type="NCBI Taxonomy" id="353224"/>
    <lineage>
        <taxon>Bacteria</taxon>
        <taxon>Bacillati</taxon>
        <taxon>Bacillota</taxon>
        <taxon>Bacilli</taxon>
        <taxon>Bacillales</taxon>
        <taxon>Bacillaceae</taxon>
        <taxon>Caldalkalibacillus</taxon>
    </lineage>
</organism>
<evidence type="ECO:0000256" key="3">
    <source>
        <dbReference type="ARBA" id="ARBA00023288"/>
    </source>
</evidence>
<dbReference type="NCBIfam" id="TIGR02995">
    <property type="entry name" value="ectoine_ehuB"/>
    <property type="match status" value="1"/>
</dbReference>
<dbReference type="PROSITE" id="PS51257">
    <property type="entry name" value="PROKAR_LIPOPROTEIN"/>
    <property type="match status" value="1"/>
</dbReference>
<evidence type="ECO:0000256" key="1">
    <source>
        <dbReference type="ARBA" id="ARBA00022729"/>
    </source>
</evidence>
<comment type="caution">
    <text evidence="7">The sequence shown here is derived from an EMBL/GenBank/DDBJ whole genome shotgun (WGS) entry which is preliminary data.</text>
</comment>
<accession>A0ABU0CVF1</accession>
<dbReference type="RefSeq" id="WP_307341827.1">
    <property type="nucleotide sequence ID" value="NZ_JAUSUQ010000013.1"/>
</dbReference>
<dbReference type="Pfam" id="PF00497">
    <property type="entry name" value="SBP_bac_3"/>
    <property type="match status" value="1"/>
</dbReference>
<evidence type="ECO:0000313" key="7">
    <source>
        <dbReference type="EMBL" id="MDQ0340355.1"/>
    </source>
</evidence>
<dbReference type="PANTHER" id="PTHR35936:SF17">
    <property type="entry name" value="ARGININE-BINDING EXTRACELLULAR PROTEIN ARTP"/>
    <property type="match status" value="1"/>
</dbReference>
<dbReference type="SUPFAM" id="SSF53850">
    <property type="entry name" value="Periplasmic binding protein-like II"/>
    <property type="match status" value="1"/>
</dbReference>
<keyword evidence="3" id="KW-0449">Lipoprotein</keyword>
<dbReference type="EMBL" id="JAUSUQ010000013">
    <property type="protein sequence ID" value="MDQ0340355.1"/>
    <property type="molecule type" value="Genomic_DNA"/>
</dbReference>
<dbReference type="CDD" id="cd01002">
    <property type="entry name" value="PBP2_Ehub_like"/>
    <property type="match status" value="1"/>
</dbReference>
<dbReference type="SMART" id="SM00062">
    <property type="entry name" value="PBPb"/>
    <property type="match status" value="1"/>
</dbReference>
<evidence type="ECO:0000259" key="6">
    <source>
        <dbReference type="SMART" id="SM00062"/>
    </source>
</evidence>
<feature type="chain" id="PRO_5045881371" evidence="5">
    <location>
        <begin position="23"/>
        <end position="305"/>
    </location>
</feature>
<evidence type="ECO:0000256" key="2">
    <source>
        <dbReference type="ARBA" id="ARBA00023139"/>
    </source>
</evidence>
<keyword evidence="2" id="KW-0564">Palmitate</keyword>
<dbReference type="InterPro" id="IPR014337">
    <property type="entry name" value="Ectoine_EhuB"/>
</dbReference>
<evidence type="ECO:0000256" key="4">
    <source>
        <dbReference type="SAM" id="MobiDB-lite"/>
    </source>
</evidence>
<feature type="region of interest" description="Disordered" evidence="4">
    <location>
        <begin position="28"/>
        <end position="47"/>
    </location>
</feature>
<protein>
    <submittedName>
        <fullName evidence="7">Polar amino acid transport system substrate-binding protein</fullName>
    </submittedName>
</protein>
<name>A0ABU0CVF1_9BACI</name>
<keyword evidence="8" id="KW-1185">Reference proteome</keyword>
<gene>
    <name evidence="7" type="ORF">J2S00_003164</name>
</gene>
<dbReference type="PANTHER" id="PTHR35936">
    <property type="entry name" value="MEMBRANE-BOUND LYTIC MUREIN TRANSGLYCOSYLASE F"/>
    <property type="match status" value="1"/>
</dbReference>
<reference evidence="7 8" key="1">
    <citation type="submission" date="2023-07" db="EMBL/GenBank/DDBJ databases">
        <title>Genomic Encyclopedia of Type Strains, Phase IV (KMG-IV): sequencing the most valuable type-strain genomes for metagenomic binning, comparative biology and taxonomic classification.</title>
        <authorList>
            <person name="Goeker M."/>
        </authorList>
    </citation>
    <scope>NUCLEOTIDE SEQUENCE [LARGE SCALE GENOMIC DNA]</scope>
    <source>
        <strain evidence="7 8">DSM 17740</strain>
    </source>
</reference>
<feature type="domain" description="Solute-binding protein family 3/N-terminal" evidence="6">
    <location>
        <begin position="56"/>
        <end position="290"/>
    </location>
</feature>